<dbReference type="InterPro" id="IPR019270">
    <property type="entry name" value="DUF2283"/>
</dbReference>
<dbReference type="EMBL" id="LAZR01011549">
    <property type="protein sequence ID" value="KKM61118.1"/>
    <property type="molecule type" value="Genomic_DNA"/>
</dbReference>
<dbReference type="AlphaFoldDB" id="A0A0F9IUW2"/>
<evidence type="ECO:0008006" key="2">
    <source>
        <dbReference type="Google" id="ProtNLM"/>
    </source>
</evidence>
<proteinExistence type="predicted"/>
<organism evidence="1">
    <name type="scientific">marine sediment metagenome</name>
    <dbReference type="NCBI Taxonomy" id="412755"/>
    <lineage>
        <taxon>unclassified sequences</taxon>
        <taxon>metagenomes</taxon>
        <taxon>ecological metagenomes</taxon>
    </lineage>
</organism>
<dbReference type="Pfam" id="PF10049">
    <property type="entry name" value="DUF2283"/>
    <property type="match status" value="1"/>
</dbReference>
<gene>
    <name evidence="1" type="ORF">LCGC14_1534900</name>
</gene>
<accession>A0A0F9IUW2</accession>
<name>A0A0F9IUW2_9ZZZZ</name>
<sequence length="74" mass="8599">MQVSFDKVANALYLQFSHEKVKDSEEVTEGIIIDYGENESIIGIEILNYTERKINLNEIIKMDVDEIIPVIIQW</sequence>
<reference evidence="1" key="1">
    <citation type="journal article" date="2015" name="Nature">
        <title>Complex archaea that bridge the gap between prokaryotes and eukaryotes.</title>
        <authorList>
            <person name="Spang A."/>
            <person name="Saw J.H."/>
            <person name="Jorgensen S.L."/>
            <person name="Zaremba-Niedzwiedzka K."/>
            <person name="Martijn J."/>
            <person name="Lind A.E."/>
            <person name="van Eijk R."/>
            <person name="Schleper C."/>
            <person name="Guy L."/>
            <person name="Ettema T.J."/>
        </authorList>
    </citation>
    <scope>NUCLEOTIDE SEQUENCE</scope>
</reference>
<evidence type="ECO:0000313" key="1">
    <source>
        <dbReference type="EMBL" id="KKM61118.1"/>
    </source>
</evidence>
<comment type="caution">
    <text evidence="1">The sequence shown here is derived from an EMBL/GenBank/DDBJ whole genome shotgun (WGS) entry which is preliminary data.</text>
</comment>
<protein>
    <recommendedName>
        <fullName evidence="2">DUF2283 domain-containing protein</fullName>
    </recommendedName>
</protein>